<dbReference type="RefSeq" id="WP_200226313.1">
    <property type="nucleotide sequence ID" value="NZ_NRRT01000003.1"/>
</dbReference>
<evidence type="ECO:0008006" key="3">
    <source>
        <dbReference type="Google" id="ProtNLM"/>
    </source>
</evidence>
<keyword evidence="2" id="KW-1185">Reference proteome</keyword>
<reference evidence="1" key="2">
    <citation type="journal article" date="2020" name="Microorganisms">
        <title>Osmotic Adaptation and Compatible Solute Biosynthesis of Phototrophic Bacteria as Revealed from Genome Analyses.</title>
        <authorList>
            <person name="Imhoff J.F."/>
            <person name="Rahn T."/>
            <person name="Kunzel S."/>
            <person name="Keller A."/>
            <person name="Neulinger S.C."/>
        </authorList>
    </citation>
    <scope>NUCLEOTIDE SEQUENCE</scope>
    <source>
        <strain evidence="1">IM 151</strain>
    </source>
</reference>
<accession>A0ABS1DWI5</accession>
<gene>
    <name evidence="1" type="ORF">CKO43_13740</name>
</gene>
<dbReference type="EMBL" id="NRRU01000048">
    <property type="protein sequence ID" value="MBK1713838.1"/>
    <property type="molecule type" value="Genomic_DNA"/>
</dbReference>
<reference evidence="1" key="1">
    <citation type="submission" date="2017-08" db="EMBL/GenBank/DDBJ databases">
        <authorList>
            <person name="Imhoff J.F."/>
            <person name="Rahn T."/>
            <person name="Kuenzel S."/>
            <person name="Neulinger S.C."/>
        </authorList>
    </citation>
    <scope>NUCLEOTIDE SEQUENCE</scope>
    <source>
        <strain evidence="1">IM 151</strain>
    </source>
</reference>
<sequence>MRHPPPVALTCSGGALWRVARSALAAVAGASAAAWASGHLGTGSPSLLFTLAAGLVAGLAGWRLARPRPAELRWDGSNWSVDAVDGALDVMLDLGGWLLLRLRPAQGAGRWLAVSAAEAGPRLHPLRAALYWPAATREQPPPAAPGPCAP</sequence>
<name>A0ABS1DWI5_RUBGE</name>
<organism evidence="1 2">
    <name type="scientific">Rubrivivax gelatinosus</name>
    <name type="common">Rhodocyclus gelatinosus</name>
    <name type="synonym">Rhodopseudomonas gelatinosa</name>
    <dbReference type="NCBI Taxonomy" id="28068"/>
    <lineage>
        <taxon>Bacteria</taxon>
        <taxon>Pseudomonadati</taxon>
        <taxon>Pseudomonadota</taxon>
        <taxon>Betaproteobacteria</taxon>
        <taxon>Burkholderiales</taxon>
        <taxon>Sphaerotilaceae</taxon>
        <taxon>Rubrivivax</taxon>
    </lineage>
</organism>
<proteinExistence type="predicted"/>
<dbReference type="Proteomes" id="UP001041814">
    <property type="component" value="Unassembled WGS sequence"/>
</dbReference>
<comment type="caution">
    <text evidence="1">The sequence shown here is derived from an EMBL/GenBank/DDBJ whole genome shotgun (WGS) entry which is preliminary data.</text>
</comment>
<evidence type="ECO:0000313" key="2">
    <source>
        <dbReference type="Proteomes" id="UP001041814"/>
    </source>
</evidence>
<protein>
    <recommendedName>
        <fullName evidence="3">Toxin CptA</fullName>
    </recommendedName>
</protein>
<evidence type="ECO:0000313" key="1">
    <source>
        <dbReference type="EMBL" id="MBK1713838.1"/>
    </source>
</evidence>